<evidence type="ECO:0000259" key="4">
    <source>
        <dbReference type="Pfam" id="PF06429"/>
    </source>
</evidence>
<dbReference type="Pfam" id="PF06429">
    <property type="entry name" value="Flg_bbr_C"/>
    <property type="match status" value="1"/>
</dbReference>
<dbReference type="GO" id="GO:0009425">
    <property type="term" value="C:bacterial-type flagellum basal body"/>
    <property type="evidence" value="ECO:0007669"/>
    <property type="project" value="UniProtKB-SubCell"/>
</dbReference>
<evidence type="ECO:0000313" key="6">
    <source>
        <dbReference type="EMBL" id="KJD45596.1"/>
    </source>
</evidence>
<gene>
    <name evidence="6" type="ORF">QD47_11365</name>
</gene>
<reference evidence="6 7" key="1">
    <citation type="submission" date="2014-11" db="EMBL/GenBank/DDBJ databases">
        <title>Draft Genome Sequences of Paenibacillus polymyxa NRRL B-30509 and Paenibacillus terrae NRRL B-30644, Strains from a Poultry Environment that Produce Tridecaptin A and Paenicidins.</title>
        <authorList>
            <person name="van Belkum M.J."/>
            <person name="Lohans C.T."/>
            <person name="Vederas J.C."/>
        </authorList>
    </citation>
    <scope>NUCLEOTIDE SEQUENCE [LARGE SCALE GENOMIC DNA]</scope>
    <source>
        <strain evidence="6 7">NRRL B-30644</strain>
    </source>
</reference>
<organism evidence="6 7">
    <name type="scientific">Paenibacillus terrae</name>
    <dbReference type="NCBI Taxonomy" id="159743"/>
    <lineage>
        <taxon>Bacteria</taxon>
        <taxon>Bacillati</taxon>
        <taxon>Bacillota</taxon>
        <taxon>Bacilli</taxon>
        <taxon>Bacillales</taxon>
        <taxon>Paenibacillaceae</taxon>
        <taxon>Paenibacillus</taxon>
    </lineage>
</organism>
<sequence length="275" mass="29506">MNNSMIGAMVSMASVQQRLDLIADNIANINTVGYKSKQGSFEDVLANVQQQPSTYLQNGRAMPLGYNLGYGVKIASAMKNMEQGPLKETGLPTDLAIQGNAMFEVQGNGQKAWTRDGSFHFVPDPNDGKTMLLTTSEGYQVLDNNDVPVTAPSGSKVAINPDGELLIRPDGTGNPIVGQRIKLMDVQRPEGLEQRDDNLFVLAYGVTEANVFGAAGVAGAVPADVSVRSGYLEQSNVDLAGEMTDMMQVQRMYQLAARALTSSDTMLNLANNLRA</sequence>
<accession>A0A0D7X2I2</accession>
<comment type="caution">
    <text evidence="6">The sequence shown here is derived from an EMBL/GenBank/DDBJ whole genome shotgun (WGS) entry which is preliminary data.</text>
</comment>
<dbReference type="AlphaFoldDB" id="A0A0D7X2I2"/>
<dbReference type="InterPro" id="IPR010930">
    <property type="entry name" value="Flg_bb/hook_C_dom"/>
</dbReference>
<evidence type="ECO:0000256" key="1">
    <source>
        <dbReference type="ARBA" id="ARBA00009677"/>
    </source>
</evidence>
<feature type="domain" description="Flagellar basal body rod protein N-terminal" evidence="3">
    <location>
        <begin position="14"/>
        <end position="35"/>
    </location>
</feature>
<dbReference type="Pfam" id="PF00460">
    <property type="entry name" value="Flg_bb_rod"/>
    <property type="match status" value="1"/>
</dbReference>
<comment type="subcellular location">
    <subcellularLocation>
        <location evidence="2">Bacterial flagellum basal body</location>
    </subcellularLocation>
</comment>
<dbReference type="OrthoDB" id="9800375at2"/>
<dbReference type="InterPro" id="IPR037925">
    <property type="entry name" value="FlgE/F/G-like"/>
</dbReference>
<protein>
    <submittedName>
        <fullName evidence="6">Flagellar basal body rod protein FlgG</fullName>
    </submittedName>
</protein>
<dbReference type="EMBL" id="JTHP01000018">
    <property type="protein sequence ID" value="KJD45596.1"/>
    <property type="molecule type" value="Genomic_DNA"/>
</dbReference>
<dbReference type="Proteomes" id="UP000032534">
    <property type="component" value="Unassembled WGS sequence"/>
</dbReference>
<keyword evidence="6" id="KW-0966">Cell projection</keyword>
<dbReference type="NCBIfam" id="TIGR03506">
    <property type="entry name" value="FlgEFG_subfam"/>
    <property type="match status" value="1"/>
</dbReference>
<feature type="domain" description="Flagellar hook protein FlgE/F/G-like D1" evidence="5">
    <location>
        <begin position="96"/>
        <end position="165"/>
    </location>
</feature>
<evidence type="ECO:0000313" key="7">
    <source>
        <dbReference type="Proteomes" id="UP000032534"/>
    </source>
</evidence>
<dbReference type="InterPro" id="IPR001444">
    <property type="entry name" value="Flag_bb_rod_N"/>
</dbReference>
<evidence type="ECO:0000259" key="5">
    <source>
        <dbReference type="Pfam" id="PF22692"/>
    </source>
</evidence>
<feature type="domain" description="Flagellar basal-body/hook protein C-terminal" evidence="4">
    <location>
        <begin position="228"/>
        <end position="273"/>
    </location>
</feature>
<dbReference type="PANTHER" id="PTHR30435:SF19">
    <property type="entry name" value="FLAGELLAR BASAL-BODY ROD PROTEIN FLGG"/>
    <property type="match status" value="1"/>
</dbReference>
<dbReference type="RefSeq" id="WP_044646233.1">
    <property type="nucleotide sequence ID" value="NZ_JTHP01000018.1"/>
</dbReference>
<dbReference type="Pfam" id="PF22692">
    <property type="entry name" value="LlgE_F_G_D1"/>
    <property type="match status" value="1"/>
</dbReference>
<keyword evidence="6" id="KW-0969">Cilium</keyword>
<proteinExistence type="inferred from homology"/>
<dbReference type="PATRIC" id="fig|159743.3.peg.2536"/>
<dbReference type="GO" id="GO:0071978">
    <property type="term" value="P:bacterial-type flagellum-dependent swarming motility"/>
    <property type="evidence" value="ECO:0007669"/>
    <property type="project" value="TreeGrafter"/>
</dbReference>
<comment type="similarity">
    <text evidence="1 2">Belongs to the flagella basal body rod proteins family.</text>
</comment>
<evidence type="ECO:0000259" key="3">
    <source>
        <dbReference type="Pfam" id="PF00460"/>
    </source>
</evidence>
<dbReference type="PANTHER" id="PTHR30435">
    <property type="entry name" value="FLAGELLAR PROTEIN"/>
    <property type="match status" value="1"/>
</dbReference>
<evidence type="ECO:0000256" key="2">
    <source>
        <dbReference type="RuleBase" id="RU362116"/>
    </source>
</evidence>
<dbReference type="InterPro" id="IPR020013">
    <property type="entry name" value="Flagellar_FlgE/F/G"/>
</dbReference>
<name>A0A0D7X2I2_9BACL</name>
<keyword evidence="6" id="KW-0282">Flagellum</keyword>
<dbReference type="InterPro" id="IPR053967">
    <property type="entry name" value="LlgE_F_G-like_D1"/>
</dbReference>
<keyword evidence="2" id="KW-0975">Bacterial flagellum</keyword>
<keyword evidence="7" id="KW-1185">Reference proteome</keyword>
<dbReference type="SUPFAM" id="SSF117143">
    <property type="entry name" value="Flagellar hook protein flgE"/>
    <property type="match status" value="1"/>
</dbReference>